<dbReference type="EMBL" id="CP149822">
    <property type="protein sequence ID" value="WZN38923.1"/>
    <property type="molecule type" value="Genomic_DNA"/>
</dbReference>
<evidence type="ECO:0000313" key="3">
    <source>
        <dbReference type="Proteomes" id="UP001485459"/>
    </source>
</evidence>
<sequence length="164" mass="17771">MQIHIPVILAGMCIACAPASPSEDNLAALSRDTKMREVRVAQVSSASAYQEKKTAPLPPKSATETERDRLDGKTPAPSANQQKKQPIRKVKVNEKTGEVRLYDANNKDITRTVSPRTNKVKVVTEPSGKWKLLDENGKQVIEGPGAPPPPPPPPPQPNTKKVNA</sequence>
<name>A0ABZ2YGD9_9BACT</name>
<feature type="compositionally biased region" description="Pro residues" evidence="1">
    <location>
        <begin position="145"/>
        <end position="157"/>
    </location>
</feature>
<feature type="compositionally biased region" description="Basic and acidic residues" evidence="1">
    <location>
        <begin position="91"/>
        <end position="110"/>
    </location>
</feature>
<keyword evidence="3" id="KW-1185">Reference proteome</keyword>
<dbReference type="Proteomes" id="UP001485459">
    <property type="component" value="Chromosome"/>
</dbReference>
<proteinExistence type="predicted"/>
<accession>A0ABZ2YGD9</accession>
<evidence type="ECO:0000313" key="2">
    <source>
        <dbReference type="EMBL" id="WZN38923.1"/>
    </source>
</evidence>
<reference evidence="3" key="1">
    <citation type="submission" date="2024-03" db="EMBL/GenBank/DDBJ databases">
        <title>Chitinophaga horti sp. nov., isolated from garden soil.</title>
        <authorList>
            <person name="Lee D.S."/>
            <person name="Han D.M."/>
            <person name="Baek J.H."/>
            <person name="Choi D.G."/>
            <person name="Jeon J.H."/>
            <person name="Jeon C.O."/>
        </authorList>
    </citation>
    <scope>NUCLEOTIDE SEQUENCE [LARGE SCALE GENOMIC DNA]</scope>
    <source>
        <strain evidence="3">GPA1</strain>
    </source>
</reference>
<gene>
    <name evidence="2" type="ORF">WJU16_13020</name>
</gene>
<feature type="region of interest" description="Disordered" evidence="1">
    <location>
        <begin position="40"/>
        <end position="164"/>
    </location>
</feature>
<dbReference type="RefSeq" id="WP_341833933.1">
    <property type="nucleotide sequence ID" value="NZ_CP149822.1"/>
</dbReference>
<protein>
    <submittedName>
        <fullName evidence="2">Uncharacterized protein</fullName>
    </submittedName>
</protein>
<organism evidence="2 3">
    <name type="scientific">Chitinophaga pollutisoli</name>
    <dbReference type="NCBI Taxonomy" id="3133966"/>
    <lineage>
        <taxon>Bacteria</taxon>
        <taxon>Pseudomonadati</taxon>
        <taxon>Bacteroidota</taxon>
        <taxon>Chitinophagia</taxon>
        <taxon>Chitinophagales</taxon>
        <taxon>Chitinophagaceae</taxon>
        <taxon>Chitinophaga</taxon>
    </lineage>
</organism>
<feature type="compositionally biased region" description="Basic and acidic residues" evidence="1">
    <location>
        <begin position="63"/>
        <end position="72"/>
    </location>
</feature>
<evidence type="ECO:0000256" key="1">
    <source>
        <dbReference type="SAM" id="MobiDB-lite"/>
    </source>
</evidence>